<dbReference type="InterPro" id="IPR050204">
    <property type="entry name" value="AraC_XylS_family_regulators"/>
</dbReference>
<evidence type="ECO:0000256" key="4">
    <source>
        <dbReference type="ARBA" id="ARBA00023159"/>
    </source>
</evidence>
<protein>
    <submittedName>
        <fullName evidence="8">Putative AraC family transcriptional regulator</fullName>
    </submittedName>
</protein>
<dbReference type="GO" id="GO:0003700">
    <property type="term" value="F:DNA-binding transcription factor activity"/>
    <property type="evidence" value="ECO:0007669"/>
    <property type="project" value="InterPro"/>
</dbReference>
<dbReference type="PANTHER" id="PTHR46796">
    <property type="entry name" value="HTH-TYPE TRANSCRIPTIONAL ACTIVATOR RHAS-RELATED"/>
    <property type="match status" value="1"/>
</dbReference>
<gene>
    <name evidence="8" type="ordered locus">Pfl01_2469</name>
</gene>
<dbReference type="SMART" id="SM00342">
    <property type="entry name" value="HTH_ARAC"/>
    <property type="match status" value="1"/>
</dbReference>
<proteinExistence type="predicted"/>
<dbReference type="Gene3D" id="1.10.10.60">
    <property type="entry name" value="Homeodomain-like"/>
    <property type="match status" value="2"/>
</dbReference>
<dbReference type="AlphaFoldDB" id="Q3KDE5"/>
<keyword evidence="3" id="KW-0238">DNA-binding</keyword>
<organism evidence="8 9">
    <name type="scientific">Pseudomonas fluorescens (strain Pf0-1)</name>
    <dbReference type="NCBI Taxonomy" id="205922"/>
    <lineage>
        <taxon>Bacteria</taxon>
        <taxon>Pseudomonadati</taxon>
        <taxon>Pseudomonadota</taxon>
        <taxon>Gammaproteobacteria</taxon>
        <taxon>Pseudomonadales</taxon>
        <taxon>Pseudomonadaceae</taxon>
        <taxon>Pseudomonas</taxon>
    </lineage>
</organism>
<dbReference type="SUPFAM" id="SSF46689">
    <property type="entry name" value="Homeodomain-like"/>
    <property type="match status" value="2"/>
</dbReference>
<keyword evidence="4" id="KW-0010">Activator</keyword>
<dbReference type="HOGENOM" id="CLU_000445_88_4_6"/>
<dbReference type="GO" id="GO:0009893">
    <property type="term" value="P:positive regulation of metabolic process"/>
    <property type="evidence" value="ECO:0007669"/>
    <property type="project" value="UniProtKB-ARBA"/>
</dbReference>
<evidence type="ECO:0000256" key="5">
    <source>
        <dbReference type="ARBA" id="ARBA00023163"/>
    </source>
</evidence>
<dbReference type="GO" id="GO:0043565">
    <property type="term" value="F:sequence-specific DNA binding"/>
    <property type="evidence" value="ECO:0007669"/>
    <property type="project" value="InterPro"/>
</dbReference>
<dbReference type="eggNOG" id="COG4977">
    <property type="taxonomic scope" value="Bacteria"/>
</dbReference>
<dbReference type="PRINTS" id="PR00032">
    <property type="entry name" value="HTHARAC"/>
</dbReference>
<dbReference type="InterPro" id="IPR009057">
    <property type="entry name" value="Homeodomain-like_sf"/>
</dbReference>
<name>Q3KDE5_PSEPF</name>
<evidence type="ECO:0000256" key="2">
    <source>
        <dbReference type="ARBA" id="ARBA00023015"/>
    </source>
</evidence>
<dbReference type="Proteomes" id="UP000002704">
    <property type="component" value="Chromosome"/>
</dbReference>
<accession>Q3KDE5</accession>
<keyword evidence="2" id="KW-0805">Transcription regulation</keyword>
<dbReference type="PROSITE" id="PS01124">
    <property type="entry name" value="HTH_ARAC_FAMILY_2"/>
    <property type="match status" value="1"/>
</dbReference>
<dbReference type="InterPro" id="IPR018060">
    <property type="entry name" value="HTH_AraC"/>
</dbReference>
<evidence type="ECO:0000256" key="6">
    <source>
        <dbReference type="ARBA" id="ARBA00037345"/>
    </source>
</evidence>
<dbReference type="GO" id="GO:0005737">
    <property type="term" value="C:cytoplasm"/>
    <property type="evidence" value="ECO:0007669"/>
    <property type="project" value="UniProtKB-SubCell"/>
</dbReference>
<comment type="subcellular location">
    <subcellularLocation>
        <location evidence="1">Cytoplasm</location>
    </subcellularLocation>
</comment>
<dbReference type="PANTHER" id="PTHR46796:SF6">
    <property type="entry name" value="ARAC SUBFAMILY"/>
    <property type="match status" value="1"/>
</dbReference>
<dbReference type="InterPro" id="IPR018062">
    <property type="entry name" value="HTH_AraC-typ_CS"/>
</dbReference>
<dbReference type="PROSITE" id="PS00041">
    <property type="entry name" value="HTH_ARAC_FAMILY_1"/>
    <property type="match status" value="1"/>
</dbReference>
<evidence type="ECO:0000313" key="8">
    <source>
        <dbReference type="EMBL" id="ABA74210.1"/>
    </source>
</evidence>
<sequence>MSVREVRCSIQPTAKARYHRAGLLTRRAGKRPRPVWLGTAESEKDEFMAHTGRTSQEPMSTSSRDLRITGESMGEFLPGEPQALPSRPEITDVVIQLFTHRSVTEPILVPAVVEPLLVLVLAGAATVEERALGGEWEAAQVSAGDFFLTSSDEPYEMRWQTHGGDTFEVMHLYLGLPLIEQASRELSGQHAGSVRLRDVSGARDERVAFVMEQLRTELLLERSPSALFARSLAQALAVHLVRSYLAESQPGRRVNALQAFKLRKVTDAMRAHLSAEFSLAKLASLAELSEYHFSRLFKRATGLSPSQYFIRLRMARARHLLLETRLGVIDIGLEVGYSSPSHFSQVFRREVGVTPSEFRGA</sequence>
<dbReference type="EMBL" id="CP000094">
    <property type="protein sequence ID" value="ABA74210.1"/>
    <property type="molecule type" value="Genomic_DNA"/>
</dbReference>
<evidence type="ECO:0000313" key="9">
    <source>
        <dbReference type="Proteomes" id="UP000002704"/>
    </source>
</evidence>
<feature type="domain" description="HTH araC/xylS-type" evidence="7">
    <location>
        <begin position="263"/>
        <end position="361"/>
    </location>
</feature>
<reference evidence="8 9" key="1">
    <citation type="journal article" date="2009" name="Genome Biol.">
        <title>Genomic and genetic analyses of diversity and plant interactions of Pseudomonas fluorescens.</title>
        <authorList>
            <person name="Silby M.W."/>
            <person name="Cerdeno-Tarraga A.M."/>
            <person name="Vernikos G.S."/>
            <person name="Giddens S.R."/>
            <person name="Jackson R.W."/>
            <person name="Preston G.M."/>
            <person name="Zhang X.X."/>
            <person name="Moon C.D."/>
            <person name="Gehrig S.M."/>
            <person name="Godfrey S.A."/>
            <person name="Knight C.G."/>
            <person name="Malone J.G."/>
            <person name="Robinson Z."/>
            <person name="Spiers A.J."/>
            <person name="Harris S."/>
            <person name="Challis G.L."/>
            <person name="Yaxley A.M."/>
            <person name="Harris D."/>
            <person name="Seeger K."/>
            <person name="Murphy L."/>
            <person name="Rutter S."/>
            <person name="Squares R."/>
            <person name="Quail M.A."/>
            <person name="Saunders E."/>
            <person name="Mavromatis K."/>
            <person name="Brettin T.S."/>
            <person name="Bentley S.D."/>
            <person name="Hothersall J."/>
            <person name="Stephens E."/>
            <person name="Thomas C.M."/>
            <person name="Parkhill J."/>
            <person name="Levy S.B."/>
            <person name="Rainey P.B."/>
            <person name="Thomson N.R."/>
        </authorList>
    </citation>
    <scope>NUCLEOTIDE SEQUENCE [LARGE SCALE GENOMIC DNA]</scope>
    <source>
        <strain evidence="8 9">Pf0-1</strain>
    </source>
</reference>
<evidence type="ECO:0000259" key="7">
    <source>
        <dbReference type="PROSITE" id="PS01124"/>
    </source>
</evidence>
<dbReference type="Pfam" id="PF12833">
    <property type="entry name" value="HTH_18"/>
    <property type="match status" value="1"/>
</dbReference>
<dbReference type="InterPro" id="IPR020449">
    <property type="entry name" value="Tscrpt_reg_AraC-type_HTH"/>
</dbReference>
<keyword evidence="5" id="KW-0804">Transcription</keyword>
<evidence type="ECO:0000256" key="1">
    <source>
        <dbReference type="ARBA" id="ARBA00004496"/>
    </source>
</evidence>
<dbReference type="KEGG" id="pfo:Pfl01_2469"/>
<evidence type="ECO:0000256" key="3">
    <source>
        <dbReference type="ARBA" id="ARBA00023125"/>
    </source>
</evidence>
<comment type="function">
    <text evidence="6">Regulatory protein of the TOL plasmid xyl operons. XylS activates the xylXYZLTEGFJQKIH operon required for the degradation of toluene, m-xylene and p-xylene.</text>
</comment>